<dbReference type="OrthoDB" id="2021138at2759"/>
<keyword evidence="3 13" id="KW-0378">Hydrolase</keyword>
<keyword evidence="12" id="KW-0460">Magnesium</keyword>
<gene>
    <name evidence="13" type="ORF">BS50DRAFT_571633</name>
</gene>
<evidence type="ECO:0000256" key="2">
    <source>
        <dbReference type="ARBA" id="ARBA00012255"/>
    </source>
</evidence>
<evidence type="ECO:0000256" key="9">
    <source>
        <dbReference type="ARBA" id="ARBA00043187"/>
    </source>
</evidence>
<evidence type="ECO:0000256" key="7">
    <source>
        <dbReference type="ARBA" id="ARBA00042722"/>
    </source>
</evidence>
<keyword evidence="14" id="KW-1185">Reference proteome</keyword>
<sequence length="338" mass="35554">MTPDPRLPKILGALIGVHAGDSLGATLEFQPWARIHARYPHGLRDIIGGGPFQWPAGHATDDTDLTRAVLLAYRNRASSRSGNAPQAGTASAGSFDVVKAAADWSVKWLTGDWPGRRVGSSPVDIGGATREGLSRYLQCGDPRGCGAGEGSAGNGSLMRCVPTALFVGGREQRVKESMEISAFTHDDARCTVSCAAYNEIVVALVEGVGPREAIGKGVECARELGGVAVVEAIERGKGLSIEELAEKGPGRELPDRTSGYVLQSLSVAVAALLDERSLEDVLVDVVRIGGDTDTNGAISGGLLGARDGIAAIPERWQRVLQFREEFESLAMEILNAQG</sequence>
<comment type="cofactor">
    <cofactor evidence="12">
        <name>Mg(2+)</name>
        <dbReference type="ChEBI" id="CHEBI:18420"/>
    </cofactor>
    <text evidence="12">Binds 2 magnesium ions per subunit.</text>
</comment>
<evidence type="ECO:0000256" key="11">
    <source>
        <dbReference type="ARBA" id="ARBA00049015"/>
    </source>
</evidence>
<comment type="catalytic activity">
    <reaction evidence="11">
        <text>alpha-NAD(+) + H2O = ADP-D-ribose + nicotinamide + H(+)</text>
        <dbReference type="Rhea" id="RHEA:68792"/>
        <dbReference type="ChEBI" id="CHEBI:15377"/>
        <dbReference type="ChEBI" id="CHEBI:15378"/>
        <dbReference type="ChEBI" id="CHEBI:17154"/>
        <dbReference type="ChEBI" id="CHEBI:57967"/>
        <dbReference type="ChEBI" id="CHEBI:77017"/>
    </reaction>
</comment>
<evidence type="ECO:0000313" key="13">
    <source>
        <dbReference type="EMBL" id="PSN70382.1"/>
    </source>
</evidence>
<evidence type="ECO:0000256" key="10">
    <source>
        <dbReference type="ARBA" id="ARBA00043193"/>
    </source>
</evidence>
<accession>A0A2T2NY85</accession>
<feature type="binding site" evidence="12">
    <location>
        <position position="293"/>
    </location>
    <ligand>
        <name>Mg(2+)</name>
        <dbReference type="ChEBI" id="CHEBI:18420"/>
        <label>1</label>
    </ligand>
</feature>
<feature type="binding site" evidence="12">
    <location>
        <position position="291"/>
    </location>
    <ligand>
        <name>Mg(2+)</name>
        <dbReference type="ChEBI" id="CHEBI:18420"/>
        <label>1</label>
    </ligand>
</feature>
<dbReference type="EC" id="3.2.1.143" evidence="2"/>
<feature type="binding site" evidence="12">
    <location>
        <position position="60"/>
    </location>
    <ligand>
        <name>Mg(2+)</name>
        <dbReference type="ChEBI" id="CHEBI:18420"/>
        <label>1</label>
    </ligand>
</feature>
<name>A0A2T2NY85_CORCC</name>
<dbReference type="EMBL" id="KZ678132">
    <property type="protein sequence ID" value="PSN70382.1"/>
    <property type="molecule type" value="Genomic_DNA"/>
</dbReference>
<feature type="binding site" evidence="12">
    <location>
        <position position="62"/>
    </location>
    <ligand>
        <name>Mg(2+)</name>
        <dbReference type="ChEBI" id="CHEBI:18420"/>
        <label>1</label>
    </ligand>
</feature>
<protein>
    <recommendedName>
        <fullName evidence="4">ADP-ribosylhydrolase ARH3</fullName>
        <ecNumber evidence="2">3.2.1.143</ecNumber>
    </recommendedName>
    <alternativeName>
        <fullName evidence="5">ADP-ribose glycohydrolase ARH3</fullName>
    </alternativeName>
    <alternativeName>
        <fullName evidence="6">ADP-ribosylhydrolase 3</fullName>
    </alternativeName>
    <alternativeName>
        <fullName evidence="9">O-acetyl-ADP-ribose deacetylase ARH3</fullName>
    </alternativeName>
    <alternativeName>
        <fullName evidence="10">Poly(ADP-ribose) glycohydrolase ARH3</fullName>
    </alternativeName>
    <alternativeName>
        <fullName evidence="8">[Protein ADP-ribosylarginine] hydrolase-like protein 2</fullName>
    </alternativeName>
    <alternativeName>
        <fullName evidence="7">[Protein ADP-ribosylserine] hydrolase</fullName>
    </alternativeName>
</protein>
<evidence type="ECO:0000256" key="1">
    <source>
        <dbReference type="ARBA" id="ARBA00010702"/>
    </source>
</evidence>
<dbReference type="GO" id="GO:0004649">
    <property type="term" value="F:poly(ADP-ribose) glycohydrolase activity"/>
    <property type="evidence" value="ECO:0007669"/>
    <property type="project" value="UniProtKB-EC"/>
</dbReference>
<dbReference type="Gene3D" id="1.10.4080.10">
    <property type="entry name" value="ADP-ribosylation/Crystallin J1"/>
    <property type="match status" value="1"/>
</dbReference>
<dbReference type="PANTHER" id="PTHR16222">
    <property type="entry name" value="ADP-RIBOSYLGLYCOHYDROLASE"/>
    <property type="match status" value="1"/>
</dbReference>
<feature type="binding site" evidence="12">
    <location>
        <position position="294"/>
    </location>
    <ligand>
        <name>Mg(2+)</name>
        <dbReference type="ChEBI" id="CHEBI:18420"/>
        <label>1</label>
    </ligand>
</feature>
<evidence type="ECO:0000256" key="8">
    <source>
        <dbReference type="ARBA" id="ARBA00042850"/>
    </source>
</evidence>
<organism evidence="13 14">
    <name type="scientific">Corynespora cassiicola Philippines</name>
    <dbReference type="NCBI Taxonomy" id="1448308"/>
    <lineage>
        <taxon>Eukaryota</taxon>
        <taxon>Fungi</taxon>
        <taxon>Dikarya</taxon>
        <taxon>Ascomycota</taxon>
        <taxon>Pezizomycotina</taxon>
        <taxon>Dothideomycetes</taxon>
        <taxon>Pleosporomycetidae</taxon>
        <taxon>Pleosporales</taxon>
        <taxon>Corynesporascaceae</taxon>
        <taxon>Corynespora</taxon>
    </lineage>
</organism>
<comment type="similarity">
    <text evidence="1">Belongs to the ADP-ribosylglycohydrolase family.</text>
</comment>
<proteinExistence type="inferred from homology"/>
<evidence type="ECO:0000256" key="6">
    <source>
        <dbReference type="ARBA" id="ARBA00042471"/>
    </source>
</evidence>
<evidence type="ECO:0000256" key="5">
    <source>
        <dbReference type="ARBA" id="ARBA00042398"/>
    </source>
</evidence>
<dbReference type="AlphaFoldDB" id="A0A2T2NY85"/>
<dbReference type="SUPFAM" id="SSF101478">
    <property type="entry name" value="ADP-ribosylglycohydrolase"/>
    <property type="match status" value="1"/>
</dbReference>
<dbReference type="InterPro" id="IPR036705">
    <property type="entry name" value="Ribosyl_crysJ1_sf"/>
</dbReference>
<dbReference type="InterPro" id="IPR050792">
    <property type="entry name" value="ADP-ribosylglycohydrolase"/>
</dbReference>
<evidence type="ECO:0000256" key="12">
    <source>
        <dbReference type="PIRSR" id="PIRSR605502-1"/>
    </source>
</evidence>
<dbReference type="Pfam" id="PF03747">
    <property type="entry name" value="ADP_ribosyl_GH"/>
    <property type="match status" value="1"/>
</dbReference>
<feature type="binding site" evidence="12">
    <location>
        <position position="61"/>
    </location>
    <ligand>
        <name>Mg(2+)</name>
        <dbReference type="ChEBI" id="CHEBI:18420"/>
        <label>1</label>
    </ligand>
</feature>
<evidence type="ECO:0000313" key="14">
    <source>
        <dbReference type="Proteomes" id="UP000240883"/>
    </source>
</evidence>
<dbReference type="InterPro" id="IPR005502">
    <property type="entry name" value="Ribosyl_crysJ1"/>
</dbReference>
<evidence type="ECO:0000256" key="3">
    <source>
        <dbReference type="ARBA" id="ARBA00022801"/>
    </source>
</evidence>
<reference evidence="13 14" key="1">
    <citation type="journal article" date="2018" name="Front. Microbiol.">
        <title>Genome-Wide Analysis of Corynespora cassiicola Leaf Fall Disease Putative Effectors.</title>
        <authorList>
            <person name="Lopez D."/>
            <person name="Ribeiro S."/>
            <person name="Label P."/>
            <person name="Fumanal B."/>
            <person name="Venisse J.S."/>
            <person name="Kohler A."/>
            <person name="de Oliveira R.R."/>
            <person name="Labutti K."/>
            <person name="Lipzen A."/>
            <person name="Lail K."/>
            <person name="Bauer D."/>
            <person name="Ohm R.A."/>
            <person name="Barry K.W."/>
            <person name="Spatafora J."/>
            <person name="Grigoriev I.V."/>
            <person name="Martin F.M."/>
            <person name="Pujade-Renaud V."/>
        </authorList>
    </citation>
    <scope>NUCLEOTIDE SEQUENCE [LARGE SCALE GENOMIC DNA]</scope>
    <source>
        <strain evidence="13 14">Philippines</strain>
    </source>
</reference>
<dbReference type="GO" id="GO:0046872">
    <property type="term" value="F:metal ion binding"/>
    <property type="evidence" value="ECO:0007669"/>
    <property type="project" value="UniProtKB-KW"/>
</dbReference>
<evidence type="ECO:0000256" key="4">
    <source>
        <dbReference type="ARBA" id="ARBA00041057"/>
    </source>
</evidence>
<keyword evidence="12" id="KW-0479">Metal-binding</keyword>
<dbReference type="PANTHER" id="PTHR16222:SF24">
    <property type="entry name" value="ADP-RIBOSYLHYDROLASE ARH3"/>
    <property type="match status" value="1"/>
</dbReference>
<dbReference type="Proteomes" id="UP000240883">
    <property type="component" value="Unassembled WGS sequence"/>
</dbReference>